<gene>
    <name evidence="6" type="ORF">CAE01nite_04700</name>
</gene>
<evidence type="ECO:0000256" key="1">
    <source>
        <dbReference type="ARBA" id="ARBA00010466"/>
    </source>
</evidence>
<dbReference type="InterPro" id="IPR051054">
    <property type="entry name" value="SorC_transcr_regulators"/>
</dbReference>
<dbReference type="Gene3D" id="1.10.10.60">
    <property type="entry name" value="Homeodomain-like"/>
    <property type="match status" value="1"/>
</dbReference>
<evidence type="ECO:0000259" key="5">
    <source>
        <dbReference type="PROSITE" id="PS51063"/>
    </source>
</evidence>
<comment type="caution">
    <text evidence="6">The sequence shown here is derived from an EMBL/GenBank/DDBJ whole genome shotgun (WGS) entry which is preliminary data.</text>
</comment>
<dbReference type="GO" id="GO:0030246">
    <property type="term" value="F:carbohydrate binding"/>
    <property type="evidence" value="ECO:0007669"/>
    <property type="project" value="InterPro"/>
</dbReference>
<dbReference type="EMBL" id="BJYY01000001">
    <property type="protein sequence ID" value="GEO32745.1"/>
    <property type="molecule type" value="Genomic_DNA"/>
</dbReference>
<evidence type="ECO:0000313" key="6">
    <source>
        <dbReference type="EMBL" id="GEO32745.1"/>
    </source>
</evidence>
<dbReference type="PANTHER" id="PTHR34294:SF1">
    <property type="entry name" value="TRANSCRIPTIONAL REGULATOR LSRR"/>
    <property type="match status" value="1"/>
</dbReference>
<dbReference type="InterPro" id="IPR007324">
    <property type="entry name" value="Sugar-bd_dom_put"/>
</dbReference>
<keyword evidence="4" id="KW-0804">Transcription</keyword>
<dbReference type="AlphaFoldDB" id="A0A512D8M2"/>
<dbReference type="Gene3D" id="3.40.50.1360">
    <property type="match status" value="1"/>
</dbReference>
<feature type="domain" description="HTH crp-type" evidence="5">
    <location>
        <begin position="1"/>
        <end position="56"/>
    </location>
</feature>
<dbReference type="GO" id="GO:0003677">
    <property type="term" value="F:DNA binding"/>
    <property type="evidence" value="ECO:0007669"/>
    <property type="project" value="UniProtKB-KW"/>
</dbReference>
<dbReference type="GO" id="GO:0006352">
    <property type="term" value="P:DNA-templated transcription initiation"/>
    <property type="evidence" value="ECO:0007669"/>
    <property type="project" value="InterPro"/>
</dbReference>
<dbReference type="SUPFAM" id="SSF100950">
    <property type="entry name" value="NagB/RpiA/CoA transferase-like"/>
    <property type="match status" value="1"/>
</dbReference>
<evidence type="ECO:0000313" key="7">
    <source>
        <dbReference type="Proteomes" id="UP000321181"/>
    </source>
</evidence>
<evidence type="ECO:0000256" key="2">
    <source>
        <dbReference type="ARBA" id="ARBA00023015"/>
    </source>
</evidence>
<protein>
    <submittedName>
        <fullName evidence="6">Transcriptional regulator</fullName>
    </submittedName>
</protein>
<dbReference type="Pfam" id="PF04198">
    <property type="entry name" value="Sugar-bind"/>
    <property type="match status" value="1"/>
</dbReference>
<dbReference type="PROSITE" id="PS51063">
    <property type="entry name" value="HTH_CRP_2"/>
    <property type="match status" value="1"/>
</dbReference>
<keyword evidence="2" id="KW-0805">Transcription regulation</keyword>
<dbReference type="SUPFAM" id="SSF88659">
    <property type="entry name" value="Sigma3 and sigma4 domains of RNA polymerase sigma factors"/>
    <property type="match status" value="1"/>
</dbReference>
<dbReference type="InterPro" id="IPR037171">
    <property type="entry name" value="NagB/RpiA_transferase-like"/>
</dbReference>
<evidence type="ECO:0000256" key="3">
    <source>
        <dbReference type="ARBA" id="ARBA00023125"/>
    </source>
</evidence>
<dbReference type="Proteomes" id="UP000321181">
    <property type="component" value="Unassembled WGS sequence"/>
</dbReference>
<organism evidence="6 7">
    <name type="scientific">Cellulomonas aerilata</name>
    <dbReference type="NCBI Taxonomy" id="515326"/>
    <lineage>
        <taxon>Bacteria</taxon>
        <taxon>Bacillati</taxon>
        <taxon>Actinomycetota</taxon>
        <taxon>Actinomycetes</taxon>
        <taxon>Micrococcales</taxon>
        <taxon>Cellulomonadaceae</taxon>
        <taxon>Cellulomonas</taxon>
    </lineage>
</organism>
<dbReference type="GO" id="GO:0003700">
    <property type="term" value="F:DNA-binding transcription factor activity"/>
    <property type="evidence" value="ECO:0007669"/>
    <property type="project" value="InterPro"/>
</dbReference>
<sequence length="366" mass="38937">MQEREQDVLRAASMYYLQDMKMEVIARQLGTSRSTVSRLIKRARDSGLVEITLRPASTRAPGLGQLLGARFGIAAYVVPVPDSAAQIDRLDQVALTSAKLLASWFDSDMVMGVAWGTTLAAVSRHLVHKPTRGSAVVQLNGAANTRTSGIEYASDLISSFGSAFDAAVHHFPVPAFFDFPDTKAAMWRERSVRRVLDVQRRADIALFSVGAVAGAVPSHVYAAGYLDDADVETLHQEGVVGDVCTVFLRADGSYADVALNARATGPTPDELHRVPRRVCVVAGDNKVVPLLAALRSGVVTDVVTDELTASRLLDVVAATMPTSAERSRTAMDTGAWDAHGSRAGGRPAAAVRAAARSGGAGYRVPR</sequence>
<dbReference type="OrthoDB" id="186585at2"/>
<name>A0A512D8M2_9CELL</name>
<dbReference type="CDD" id="cd06171">
    <property type="entry name" value="Sigma70_r4"/>
    <property type="match status" value="1"/>
</dbReference>
<dbReference type="InterPro" id="IPR012318">
    <property type="entry name" value="HTH_CRP"/>
</dbReference>
<dbReference type="PANTHER" id="PTHR34294">
    <property type="entry name" value="TRANSCRIPTIONAL REGULATOR-RELATED"/>
    <property type="match status" value="1"/>
</dbReference>
<keyword evidence="7" id="KW-1185">Reference proteome</keyword>
<dbReference type="Pfam" id="PF04545">
    <property type="entry name" value="Sigma70_r4"/>
    <property type="match status" value="1"/>
</dbReference>
<keyword evidence="3" id="KW-0238">DNA-binding</keyword>
<dbReference type="InterPro" id="IPR013324">
    <property type="entry name" value="RNA_pol_sigma_r3/r4-like"/>
</dbReference>
<accession>A0A512D8M2</accession>
<dbReference type="RefSeq" id="WP_146899312.1">
    <property type="nucleotide sequence ID" value="NZ_BAAARM010000001.1"/>
</dbReference>
<evidence type="ECO:0000256" key="4">
    <source>
        <dbReference type="ARBA" id="ARBA00023163"/>
    </source>
</evidence>
<comment type="similarity">
    <text evidence="1">Belongs to the SorC transcriptional regulatory family.</text>
</comment>
<proteinExistence type="inferred from homology"/>
<reference evidence="6 7" key="1">
    <citation type="submission" date="2019-07" db="EMBL/GenBank/DDBJ databases">
        <title>Whole genome shotgun sequence of Cellulomonas aerilata NBRC 106308.</title>
        <authorList>
            <person name="Hosoyama A."/>
            <person name="Uohara A."/>
            <person name="Ohji S."/>
            <person name="Ichikawa N."/>
        </authorList>
    </citation>
    <scope>NUCLEOTIDE SEQUENCE [LARGE SCALE GENOMIC DNA]</scope>
    <source>
        <strain evidence="6 7">NBRC 106308</strain>
    </source>
</reference>
<dbReference type="InterPro" id="IPR007630">
    <property type="entry name" value="RNA_pol_sigma70_r4"/>
</dbReference>